<keyword evidence="2" id="KW-0472">Membrane</keyword>
<evidence type="ECO:0000256" key="1">
    <source>
        <dbReference type="SAM" id="Coils"/>
    </source>
</evidence>
<gene>
    <name evidence="3" type="ORF">IRI77_03975</name>
</gene>
<evidence type="ECO:0000313" key="4">
    <source>
        <dbReference type="Proteomes" id="UP000593892"/>
    </source>
</evidence>
<keyword evidence="2" id="KW-0812">Transmembrane</keyword>
<name>A0A7S7NSX9_PALFE</name>
<evidence type="ECO:0000313" key="3">
    <source>
        <dbReference type="EMBL" id="QOY89126.1"/>
    </source>
</evidence>
<organism evidence="3 4">
    <name type="scientific">Paludibaculum fermentans</name>
    <dbReference type="NCBI Taxonomy" id="1473598"/>
    <lineage>
        <taxon>Bacteria</taxon>
        <taxon>Pseudomonadati</taxon>
        <taxon>Acidobacteriota</taxon>
        <taxon>Terriglobia</taxon>
        <taxon>Bryobacterales</taxon>
        <taxon>Bryobacteraceae</taxon>
        <taxon>Paludibaculum</taxon>
    </lineage>
</organism>
<feature type="coiled-coil region" evidence="1">
    <location>
        <begin position="81"/>
        <end position="108"/>
    </location>
</feature>
<dbReference type="KEGG" id="pfer:IRI77_03975"/>
<dbReference type="EMBL" id="CP063849">
    <property type="protein sequence ID" value="QOY89126.1"/>
    <property type="molecule type" value="Genomic_DNA"/>
</dbReference>
<accession>A0A7S7NSX9</accession>
<feature type="transmembrane region" description="Helical" evidence="2">
    <location>
        <begin position="31"/>
        <end position="50"/>
    </location>
</feature>
<dbReference type="RefSeq" id="WP_194450788.1">
    <property type="nucleotide sequence ID" value="NZ_CP063849.1"/>
</dbReference>
<proteinExistence type="predicted"/>
<keyword evidence="2" id="KW-1133">Transmembrane helix</keyword>
<protein>
    <submittedName>
        <fullName evidence="3">Uncharacterized protein</fullName>
    </submittedName>
</protein>
<reference evidence="3 4" key="1">
    <citation type="submission" date="2020-10" db="EMBL/GenBank/DDBJ databases">
        <title>Complete genome sequence of Paludibaculum fermentans P105T, a facultatively anaerobic acidobacterium capable of dissimilatory Fe(III) reduction.</title>
        <authorList>
            <person name="Dedysh S.N."/>
            <person name="Beletsky A.V."/>
            <person name="Kulichevskaya I.S."/>
            <person name="Mardanov A.V."/>
            <person name="Ravin N.V."/>
        </authorList>
    </citation>
    <scope>NUCLEOTIDE SEQUENCE [LARGE SCALE GENOMIC DNA]</scope>
    <source>
        <strain evidence="3 4">P105</strain>
    </source>
</reference>
<evidence type="ECO:0000256" key="2">
    <source>
        <dbReference type="SAM" id="Phobius"/>
    </source>
</evidence>
<dbReference type="Proteomes" id="UP000593892">
    <property type="component" value="Chromosome"/>
</dbReference>
<keyword evidence="1" id="KW-0175">Coiled coil</keyword>
<keyword evidence="4" id="KW-1185">Reference proteome</keyword>
<dbReference type="AlphaFoldDB" id="A0A7S7NSX9"/>
<sequence length="302" mass="32468">MSDPQYGAPQGGGQPSYVLPAPASSGSGVKMAILFGAVIALIAANVYLFLQIDTLKQEMAKNRDSILEEVGRVKETSSVSSAAARRNMDTLKEELEAARRQASMAVGQAKVDATKHAEDLAARLAQQQKASEAAMKGQISKVEEAATTANTKIGEVATDVTGVKTDLSNTKSELDKTIASLKTVSGDLGVQSGLIATNGKELSALKALGERNYFEFNLAKTKAPQKVGDIFLQLKKTDNKKNKYTVEITADDKRVEKKDKGVNEPVQFYTSKARQPYEIVVNEVKKDVIVGYLATPKVQSAR</sequence>